<proteinExistence type="predicted"/>
<accession>A0ABU3TVP6</accession>
<keyword evidence="2" id="KW-1185">Reference proteome</keyword>
<name>A0ABU3TVP6_9FIRM</name>
<organism evidence="1 2">
    <name type="scientific">Faecalibacterium wellingii</name>
    <dbReference type="NCBI Taxonomy" id="2929491"/>
    <lineage>
        <taxon>Bacteria</taxon>
        <taxon>Bacillati</taxon>
        <taxon>Bacillota</taxon>
        <taxon>Clostridia</taxon>
        <taxon>Eubacteriales</taxon>
        <taxon>Oscillospiraceae</taxon>
        <taxon>Faecalibacterium</taxon>
    </lineage>
</organism>
<dbReference type="RefSeq" id="WP_249238460.1">
    <property type="nucleotide sequence ID" value="NZ_CP094473.1"/>
</dbReference>
<protein>
    <submittedName>
        <fullName evidence="1">Uncharacterized protein</fullName>
    </submittedName>
</protein>
<sequence>MMMPANFSAVAENELTYVVGGASLVDYLAPVMTAQNWQNVSTNVIKIVGNTFLANYVNAAFNSVFDGAYVPGDFIGGVFNTVHRAYDKGTHTYGNGAWGAALGILNAGMSVVGGLSAIYTLGSDPIGLEVKGATAGSTAGGLNSGYWNYGKDLKTV</sequence>
<dbReference type="EMBL" id="JAWHPR010000001">
    <property type="protein sequence ID" value="MDU8687363.1"/>
    <property type="molecule type" value="Genomic_DNA"/>
</dbReference>
<comment type="caution">
    <text evidence="1">The sequence shown here is derived from an EMBL/GenBank/DDBJ whole genome shotgun (WGS) entry which is preliminary data.</text>
</comment>
<reference evidence="1 2" key="1">
    <citation type="submission" date="2023-10" db="EMBL/GenBank/DDBJ databases">
        <title>Host Genetic Regulation of Human Gut Microbial Structural Variation.</title>
        <authorList>
            <person name="Harmsen H.J.M."/>
        </authorList>
    </citation>
    <scope>NUCLEOTIDE SEQUENCE [LARGE SCALE GENOMIC DNA]</scope>
    <source>
        <strain evidence="1 2">HTF-F</strain>
    </source>
</reference>
<evidence type="ECO:0000313" key="1">
    <source>
        <dbReference type="EMBL" id="MDU8687363.1"/>
    </source>
</evidence>
<evidence type="ECO:0000313" key="2">
    <source>
        <dbReference type="Proteomes" id="UP001263246"/>
    </source>
</evidence>
<gene>
    <name evidence="1" type="ORF">RX402_01135</name>
</gene>
<dbReference type="Proteomes" id="UP001263246">
    <property type="component" value="Unassembled WGS sequence"/>
</dbReference>